<evidence type="ECO:0000313" key="3">
    <source>
        <dbReference type="EMBL" id="RJL03357.1"/>
    </source>
</evidence>
<dbReference type="Pfam" id="PF22494">
    <property type="entry name" value="choice_anch_I"/>
    <property type="match status" value="1"/>
</dbReference>
<sequence length="581" mass="61662">MTLRITPRMTSRILTLLLAGTALAGPAAAQNDPDLAGPHVLSAEGAAIALNPIGRYQTGIYQESAAEIVTYDPATRRAFVVNAASGQVDALDLSDPAAPVLAFTIDVSDLGAAANSVATRGGIVAIAVEGAVRTDPGAVAFYDTDGNRLSVVTAGALPDALTFSPDGRWVLVANEGEPADDFAIDPEGSVTIIDLSNGAEALTDADVRHADFTAFNGQEDALRDRGIRIFGPGATAAQDMEPEWVEVASDNRTAYVSLQENNAIARIDIESATVTDIWPLGFKDWSADGAWSGAGFDASRAGDVDIRHWPVMGVFMPDTIRLLETGGQTFILTANEGDAREYDQDGCWSEEFAVKDLRLDPEAFPDAGALQAPEAMGDLLVTSTLGFTGCDPSRPTAEVQAMGHDDIRAYVAAECVYDALYTFGGRSASLFRVTDDGLDLVWDSGSQMEETILALFPDHFNADHRHRDIQLKRRSVNKGPEPEGIAMGRIDGRDYAFVGLERMGGVMVYDVTDPEGTAFVTYLNTRDLSVAQTAEGATETDLGAEGLYFVPAEDAPDGRPLLLVGNEVSGTTAVFAVDSLR</sequence>
<dbReference type="InterPro" id="IPR015943">
    <property type="entry name" value="WD40/YVTN_repeat-like_dom_sf"/>
</dbReference>
<dbReference type="OrthoDB" id="9803927at2"/>
<evidence type="ECO:0000259" key="2">
    <source>
        <dbReference type="Pfam" id="PF22494"/>
    </source>
</evidence>
<dbReference type="SUPFAM" id="SSF50974">
    <property type="entry name" value="Nitrous oxide reductase, N-terminal domain"/>
    <property type="match status" value="1"/>
</dbReference>
<dbReference type="InterPro" id="IPR011045">
    <property type="entry name" value="N2O_reductase_N"/>
</dbReference>
<dbReference type="Proteomes" id="UP000285530">
    <property type="component" value="Unassembled WGS sequence"/>
</dbReference>
<gene>
    <name evidence="3" type="ORF">D3P06_10365</name>
</gene>
<dbReference type="PANTHER" id="PTHR46928">
    <property type="entry name" value="MESENCHYME-SPECIFIC CELL SURFACE GLYCOPROTEIN"/>
    <property type="match status" value="1"/>
</dbReference>
<keyword evidence="1" id="KW-0732">Signal</keyword>
<dbReference type="Gene3D" id="2.130.10.10">
    <property type="entry name" value="YVTN repeat-like/Quinoprotein amine dehydrogenase"/>
    <property type="match status" value="1"/>
</dbReference>
<dbReference type="RefSeq" id="WP_119886505.1">
    <property type="nucleotide sequence ID" value="NZ_CP067169.1"/>
</dbReference>
<dbReference type="InterPro" id="IPR055188">
    <property type="entry name" value="Choice_anch_I"/>
</dbReference>
<evidence type="ECO:0000256" key="1">
    <source>
        <dbReference type="SAM" id="SignalP"/>
    </source>
</evidence>
<reference evidence="3 4" key="1">
    <citation type="submission" date="2018-09" db="EMBL/GenBank/DDBJ databases">
        <title>Paracoccus onubensis nov. sp. a moderate halophilic bacterium isolated from Gruta de las Maravillas (Aracena, Spain).</title>
        <authorList>
            <person name="Jurado V."/>
            <person name="Gutierrez-Patricio S."/>
            <person name="Gonzalez-Pimentel J.L."/>
            <person name="Laiz L."/>
            <person name="Saiz-Jimenez C."/>
        </authorList>
    </citation>
    <scope>NUCLEOTIDE SEQUENCE [LARGE SCALE GENOMIC DNA]</scope>
    <source>
        <strain evidence="3 4">DSM 19484</strain>
    </source>
</reference>
<proteinExistence type="predicted"/>
<protein>
    <submittedName>
        <fullName evidence="3">Alkaline phosphatase</fullName>
    </submittedName>
</protein>
<feature type="domain" description="Choice-of-anchor I" evidence="2">
    <location>
        <begin position="64"/>
        <end position="576"/>
    </location>
</feature>
<dbReference type="EMBL" id="QZEV01000048">
    <property type="protein sequence ID" value="RJL03357.1"/>
    <property type="molecule type" value="Genomic_DNA"/>
</dbReference>
<evidence type="ECO:0000313" key="4">
    <source>
        <dbReference type="Proteomes" id="UP000285530"/>
    </source>
</evidence>
<dbReference type="AlphaFoldDB" id="A0A418ZUD9"/>
<feature type="chain" id="PRO_5019041311" evidence="1">
    <location>
        <begin position="25"/>
        <end position="581"/>
    </location>
</feature>
<dbReference type="NCBIfam" id="NF038117">
    <property type="entry name" value="choice_anch_I"/>
    <property type="match status" value="1"/>
</dbReference>
<name>A0A418ZUD9_9RHOB</name>
<feature type="signal peptide" evidence="1">
    <location>
        <begin position="1"/>
        <end position="24"/>
    </location>
</feature>
<comment type="caution">
    <text evidence="3">The sequence shown here is derived from an EMBL/GenBank/DDBJ whole genome shotgun (WGS) entry which is preliminary data.</text>
</comment>
<keyword evidence="4" id="KW-1185">Reference proteome</keyword>
<organism evidence="3 4">
    <name type="scientific">Paracoccus aestuarii</name>
    <dbReference type="NCBI Taxonomy" id="453842"/>
    <lineage>
        <taxon>Bacteria</taxon>
        <taxon>Pseudomonadati</taxon>
        <taxon>Pseudomonadota</taxon>
        <taxon>Alphaproteobacteria</taxon>
        <taxon>Rhodobacterales</taxon>
        <taxon>Paracoccaceae</taxon>
        <taxon>Paracoccus</taxon>
    </lineage>
</organism>
<accession>A0A418ZUD9</accession>
<dbReference type="InterPro" id="IPR052956">
    <property type="entry name" value="Mesenchyme-surface_protein"/>
</dbReference>
<dbReference type="PANTHER" id="PTHR46928:SF1">
    <property type="entry name" value="MESENCHYME-SPECIFIC CELL SURFACE GLYCOPROTEIN"/>
    <property type="match status" value="1"/>
</dbReference>